<evidence type="ECO:0000313" key="3">
    <source>
        <dbReference type="Proteomes" id="UP000016860"/>
    </source>
</evidence>
<dbReference type="Proteomes" id="UP000016860">
    <property type="component" value="Unassembled WGS sequence"/>
</dbReference>
<evidence type="ECO:0008006" key="4">
    <source>
        <dbReference type="Google" id="ProtNLM"/>
    </source>
</evidence>
<evidence type="ECO:0000313" key="2">
    <source>
        <dbReference type="EMBL" id="EPR13490.1"/>
    </source>
</evidence>
<dbReference type="RefSeq" id="WP_020814742.1">
    <property type="nucleotide sequence ID" value="NZ_ATAY01000020.1"/>
</dbReference>
<proteinExistence type="predicted"/>
<dbReference type="PATRIC" id="fig|1330534.3.peg.1157"/>
<sequence length="267" mass="30735">MKVFLEVIKLNFKISFQYKWTFAMTLLVQPILLFINIALFKSIYTYNDTSSIKGYGFEQMVWYYTAYYVILSFVWNGITNQISRSIISGELATDLLRPISVFRFMLASAISSRFVAILVDFLPGMIIYSLILFPAFLTLKSFLSFLIIAVLAFLLNYLFSFLLGMSAMIIKNNMSISAIREVLQAIVGGGVIPLEFMPVWLNRIFDLLPFKYIIYWPIQFFLNRVEGDNLGSLVRIGSIQILWIVAFYVVIQILWKRLIKKFCAAGG</sequence>
<dbReference type="Pfam" id="PF06182">
    <property type="entry name" value="ABC2_membrane_6"/>
    <property type="match status" value="1"/>
</dbReference>
<keyword evidence="1" id="KW-0472">Membrane</keyword>
<dbReference type="PANTHER" id="PTHR36832:SF1">
    <property type="entry name" value="SLR1174 PROTEIN"/>
    <property type="match status" value="1"/>
</dbReference>
<feature type="transmembrane region" description="Helical" evidence="1">
    <location>
        <begin position="60"/>
        <end position="78"/>
    </location>
</feature>
<dbReference type="PANTHER" id="PTHR36832">
    <property type="entry name" value="SLR1174 PROTEIN-RELATED"/>
    <property type="match status" value="1"/>
</dbReference>
<feature type="transmembrane region" description="Helical" evidence="1">
    <location>
        <begin position="142"/>
        <end position="170"/>
    </location>
</feature>
<dbReference type="STRING" id="1330534.L323_05800"/>
<name>U4R625_9FIRM</name>
<feature type="transmembrane region" description="Helical" evidence="1">
    <location>
        <begin position="232"/>
        <end position="251"/>
    </location>
</feature>
<feature type="transmembrane region" description="Helical" evidence="1">
    <location>
        <begin position="182"/>
        <end position="201"/>
    </location>
</feature>
<protein>
    <recommendedName>
        <fullName evidence="4">ABC transporter permease</fullName>
    </recommendedName>
</protein>
<dbReference type="AlphaFoldDB" id="U4R625"/>
<feature type="transmembrane region" description="Helical" evidence="1">
    <location>
        <begin position="114"/>
        <end position="136"/>
    </location>
</feature>
<dbReference type="OrthoDB" id="8582979at2"/>
<feature type="transmembrane region" description="Helical" evidence="1">
    <location>
        <begin position="20"/>
        <end position="40"/>
    </location>
</feature>
<comment type="caution">
    <text evidence="2">The sequence shown here is derived from an EMBL/GenBank/DDBJ whole genome shotgun (WGS) entry which is preliminary data.</text>
</comment>
<keyword evidence="1" id="KW-1133">Transmembrane helix</keyword>
<dbReference type="InterPro" id="IPR010390">
    <property type="entry name" value="ABC-2_transporter-like"/>
</dbReference>
<evidence type="ECO:0000256" key="1">
    <source>
        <dbReference type="SAM" id="Phobius"/>
    </source>
</evidence>
<dbReference type="EMBL" id="ATAY01000020">
    <property type="protein sequence ID" value="EPR13490.1"/>
    <property type="molecule type" value="Genomic_DNA"/>
</dbReference>
<reference evidence="2 3" key="1">
    <citation type="journal article" date="2013" name="Genome Announc.">
        <title>Draft Genome Sequence of the Cellulolytic Bacterium Clostridium papyrosolvens C7 (ATCC 700395).</title>
        <authorList>
            <person name="Zepeda V."/>
            <person name="Dassa B."/>
            <person name="Borovok I."/>
            <person name="Lamed R."/>
            <person name="Bayer E.A."/>
            <person name="Cate J.H."/>
        </authorList>
    </citation>
    <scope>NUCLEOTIDE SEQUENCE [LARGE SCALE GENOMIC DNA]</scope>
    <source>
        <strain evidence="2 3">C7</strain>
    </source>
</reference>
<keyword evidence="1" id="KW-0812">Transmembrane</keyword>
<organism evidence="2 3">
    <name type="scientific">Ruminiclostridium papyrosolvens C7</name>
    <dbReference type="NCBI Taxonomy" id="1330534"/>
    <lineage>
        <taxon>Bacteria</taxon>
        <taxon>Bacillati</taxon>
        <taxon>Bacillota</taxon>
        <taxon>Clostridia</taxon>
        <taxon>Eubacteriales</taxon>
        <taxon>Oscillospiraceae</taxon>
        <taxon>Ruminiclostridium</taxon>
    </lineage>
</organism>
<accession>U4R625</accession>
<gene>
    <name evidence="2" type="ORF">L323_05800</name>
</gene>